<protein>
    <submittedName>
        <fullName evidence="2">SPOSA6832_04776-mRNA-1:cds</fullName>
    </submittedName>
</protein>
<dbReference type="AlphaFoldDB" id="A0A0D6ETI9"/>
<keyword evidence="1" id="KW-1133">Transmembrane helix</keyword>
<keyword evidence="3" id="KW-1185">Reference proteome</keyword>
<accession>A0A0D6ETI9</accession>
<dbReference type="Gene3D" id="3.40.50.11350">
    <property type="match status" value="1"/>
</dbReference>
<name>A0A0D6ETI9_SPOSA</name>
<organism evidence="2 3">
    <name type="scientific">Sporidiobolus salmonicolor</name>
    <name type="common">Yeast-like fungus</name>
    <name type="synonym">Sporobolomyces salmonicolor</name>
    <dbReference type="NCBI Taxonomy" id="5005"/>
    <lineage>
        <taxon>Eukaryota</taxon>
        <taxon>Fungi</taxon>
        <taxon>Dikarya</taxon>
        <taxon>Basidiomycota</taxon>
        <taxon>Pucciniomycotina</taxon>
        <taxon>Microbotryomycetes</taxon>
        <taxon>Sporidiobolales</taxon>
        <taxon>Sporidiobolaceae</taxon>
        <taxon>Sporobolomyces</taxon>
    </lineage>
</organism>
<gene>
    <name evidence="2" type="primary">SPOSA6832_04776</name>
</gene>
<feature type="transmembrane region" description="Helical" evidence="1">
    <location>
        <begin position="33"/>
        <end position="51"/>
    </location>
</feature>
<reference evidence="3" key="1">
    <citation type="submission" date="2015-02" db="EMBL/GenBank/DDBJ databases">
        <authorList>
            <person name="Gon?alves P."/>
        </authorList>
    </citation>
    <scope>NUCLEOTIDE SEQUENCE [LARGE SCALE GENOMIC DNA]</scope>
</reference>
<keyword evidence="1" id="KW-0472">Membrane</keyword>
<sequence>MGSVKLPIAPSMAEVWDPRYPLSRSHRRAAQRVCFLSLLFVVGAVVCYFFGMTVPRLDGSWVGTEGETVARKEQIRWSKEDEQLRNYTWATPDPHESLQRMVRDLTPAQRRSREWLWRTRQHSMGATGVGIGALDPAGPLSPAPAARAHKSFPRASEGPGLFVNGSLSKYSELLQEWHTGRPVEVCEKGAWEDEYTALHAEMMSGEREPSLLEFACLKEEGCGGFADRVLGMVSTFLYSILTKRAFAITWEQPSPFDLLFDSPYIDWSRPFSSSSTTPPRTVYANQTFVDARKDIGAFAWGERQLDEFFPHFVGNYSEGKNTPWLRVKLNRGVTIRSFSYPTVAPHLHSLGLKLTTAYSCLLNYLVRPKAAALAFITQYTSLFSLPEYFVIGIQIRTGDSSLLSASDDALNTVAVHKNYFTCAEQVAQTYAHPSQKVIYYLVSDSHALEEDALRTYPDKVVVTGLRQSHVEALIAGWGEAWREAADASMRTVAESWIFSSTDFQILTLHSGFAKIPTWLRGKQGSTIQIFNPQNNPGFAAQVKAWNGGKLPPPPDCTLDKSLATFSELAREWSLG</sequence>
<dbReference type="EMBL" id="CENE01000040">
    <property type="protein sequence ID" value="CEQ42900.1"/>
    <property type="molecule type" value="Genomic_DNA"/>
</dbReference>
<dbReference type="OrthoDB" id="428346at2759"/>
<evidence type="ECO:0000313" key="2">
    <source>
        <dbReference type="EMBL" id="CEQ42900.1"/>
    </source>
</evidence>
<keyword evidence="1" id="KW-0812">Transmembrane</keyword>
<dbReference type="Proteomes" id="UP000243876">
    <property type="component" value="Unassembled WGS sequence"/>
</dbReference>
<proteinExistence type="predicted"/>
<evidence type="ECO:0000313" key="3">
    <source>
        <dbReference type="Proteomes" id="UP000243876"/>
    </source>
</evidence>
<evidence type="ECO:0000256" key="1">
    <source>
        <dbReference type="SAM" id="Phobius"/>
    </source>
</evidence>